<feature type="compositionally biased region" description="Acidic residues" evidence="1">
    <location>
        <begin position="50"/>
        <end position="60"/>
    </location>
</feature>
<comment type="caution">
    <text evidence="3">The sequence shown here is derived from an EMBL/GenBank/DDBJ whole genome shotgun (WGS) entry which is preliminary data.</text>
</comment>
<evidence type="ECO:0000256" key="2">
    <source>
        <dbReference type="SAM" id="SignalP"/>
    </source>
</evidence>
<feature type="region of interest" description="Disordered" evidence="1">
    <location>
        <begin position="272"/>
        <end position="337"/>
    </location>
</feature>
<proteinExistence type="predicted"/>
<feature type="compositionally biased region" description="Polar residues" evidence="1">
    <location>
        <begin position="1060"/>
        <end position="1076"/>
    </location>
</feature>
<feature type="region of interest" description="Disordered" evidence="1">
    <location>
        <begin position="103"/>
        <end position="130"/>
    </location>
</feature>
<feature type="compositionally biased region" description="Polar residues" evidence="1">
    <location>
        <begin position="1623"/>
        <end position="1635"/>
    </location>
</feature>
<feature type="region of interest" description="Disordered" evidence="1">
    <location>
        <begin position="1553"/>
        <end position="1575"/>
    </location>
</feature>
<feature type="signal peptide" evidence="2">
    <location>
        <begin position="1"/>
        <end position="27"/>
    </location>
</feature>
<feature type="region of interest" description="Disordered" evidence="1">
    <location>
        <begin position="1035"/>
        <end position="1100"/>
    </location>
</feature>
<feature type="region of interest" description="Disordered" evidence="1">
    <location>
        <begin position="1611"/>
        <end position="1644"/>
    </location>
</feature>
<dbReference type="EMBL" id="CAJVCH010536650">
    <property type="protein sequence ID" value="CAG7825536.1"/>
    <property type="molecule type" value="Genomic_DNA"/>
</dbReference>
<feature type="compositionally biased region" description="Basic and acidic residues" evidence="1">
    <location>
        <begin position="1035"/>
        <end position="1051"/>
    </location>
</feature>
<keyword evidence="2" id="KW-0732">Signal</keyword>
<feature type="region of interest" description="Disordered" evidence="1">
    <location>
        <begin position="1157"/>
        <end position="1206"/>
    </location>
</feature>
<feature type="compositionally biased region" description="Basic and acidic residues" evidence="1">
    <location>
        <begin position="1509"/>
        <end position="1523"/>
    </location>
</feature>
<feature type="compositionally biased region" description="Pro residues" evidence="1">
    <location>
        <begin position="895"/>
        <end position="915"/>
    </location>
</feature>
<feature type="region of interest" description="Disordered" evidence="1">
    <location>
        <begin position="1348"/>
        <end position="1384"/>
    </location>
</feature>
<feature type="compositionally biased region" description="Basic and acidic residues" evidence="1">
    <location>
        <begin position="1189"/>
        <end position="1204"/>
    </location>
</feature>
<dbReference type="Proteomes" id="UP000708208">
    <property type="component" value="Unassembled WGS sequence"/>
</dbReference>
<feature type="compositionally biased region" description="Polar residues" evidence="1">
    <location>
        <begin position="1479"/>
        <end position="1494"/>
    </location>
</feature>
<sequence length="1921" mass="212177">MCYTNKKYSFTLCLLISIVVTCNLSHGKQSPIRPRPSRVIRDIRHPIPDSTDENDGEMGEEITTRTSDSDISEVTLTPSRVSIKPTVTVTATRIGMSRYFSTSLPSPANDGNVEETSSSAVPATPTPSPQISLEKQLEANVENLLPTATENVSIITPQAAPTAPDPPLIMQKFNSSEETEDKKEDERAPNISEEKVDENAEEKALKTTDEKPLEKPNPLEDNSEWDILDSFSNTDNEIVEPLPDPIPLVSPTEMADLEDSQLEEDLAEVFNNERKTPRRRRFRNNKLSSRRLRKVKVPRNDSNPFPTDNLNSKTGTNSRPNSFNQGDHIGLPKRVGNPRMTRRFRSTTTTTTNPSKFSNQASGDGAQIIVTKKPLPYLPSFGSTKGRITPVLLTSPIISSFHDRIKGKIEDKTLDKIEDRLGTEPQIERPTGISITEKNEFFEKRPDGGSGVGEKSKLTVASENRGSVHNNETGEWLHTENSKHHDVSFSVGQFDEREDWEKNYMKLQQNSFFPSAEMEDEPAAIITIEDIPNHSGNVSSSSRQGLINNPESDATQVIIEHHHHHDGPDSMVGFFPDKSTNTHGETPTPNKYGSEGPSIFEQQSFSSPPQTSNGHEYFPTEITYPTNSPPSNFNPYSGTPEAPPVSEFLTSSKPTQGSHFDRTKVNLVAHSVGPSSSELSFMDKPIYIENPHAGSKTKDAEFNGIGAHTDFFQGMVDTMPPINKPLSSPSYQGKGYPKKERRPTKPPKRFNPSSPDNTFNGPQYPIASNGLPVPRGSGEFGPSDQSKQGTVTRSRSPMEDHFKSMRNSIIFKPPPQSNFPIFESSMPNFSSLPSGGLDKFPSNFKDQNNVIEIHHHHFPDGSTSVFSENMDDIKFAQPSSNYPNSKETTWSGIPNPSPSSQPPPEMYPKRFPPPENLQNPNLDFLKSKKRNPGGPPHKNPIASSDFSGSHGSITSYGYGLPPSPPMTLPMPGLVNIPTPPPESYAMKEVTPNQHFPPHTHSMSTYSDYEPANPPLPSGHALGQHFDHFVQNAGEFHEHSEEHGKHSGEKLLTHNPPVHHLSQSTRQKHNFGNQNNRGKPDQGHYKGYSHPNPSEGNYFEKDPEIQGNIEQYNLNDFGASPSLYPYPEDKNRPYDIFGPKPDNGEYKQQFQSEHHDNFENSNKLENNNNYENSNTNDNRNKYGENSINEEGYKYNHGEDSKKPGHNELLNNFKDIAETVVKVKENEGGKSSDGITPYSETPYIIMFPNMYPKKGNPPPPPRPPVQIPPALTTEASTIASEHFSANPEKLLGPGMKVVPVHPRHQIMKALAAKQYLKKLEALQLQEKRPPNTIFTPYGVLVPMGISSPATLASQASSPPKLATLLTSHSPIPSRKPGKGEAHPTNLPTDEKALLSLLLGSHLQQQGRNGEHSKATTSAMDSALDSLAEKLAARLSPLEDVVSSNNKKSGKSHGHQQSYGNQGSYSELTPVKTSVGEDGNRMSANGTIRGNSHNNGQTLFASVSSALQAVASEKHNLDGKEGKESKASGSSNASSSSKYLKNLLKERLVEMLQERYKEVESGSNGHKTTTGKGFAPSPQELESLKRKENPMKEPPLPSLPSPLKAMQSLVTNPFALGSNPVPTHVKPNSPSSHQQQQIARPHAPQPGGILNAIKRLFSFGRPREHHAKMNLRKHGNATVMTPDRVKNRQDFPPRNSIKHLFMPHKGKLNKFDFKQGKNERPIFPSMYGFKSAAEMEKMLKYLLKSKAMEDDKLNVSERLHRKMGIAEGNQEVQKQPTLGFFKGLDNNSKWVPRQPFVMDGLSASATKPNPLAVKVIPASQLTTAKFQPVKTDGAETAKLKENFTPTPLAYPANLLPGQTNGWKPMPDSLSYINSLIPQGSTTSAPSYLTNLYASLNPSNKITISTEYSGHRIQPRSLIKSSSRA</sequence>
<feature type="compositionally biased region" description="Polar residues" evidence="1">
    <location>
        <begin position="783"/>
        <end position="795"/>
    </location>
</feature>
<feature type="region of interest" description="Disordered" evidence="1">
    <location>
        <begin position="1509"/>
        <end position="1535"/>
    </location>
</feature>
<feature type="compositionally biased region" description="Polar residues" evidence="1">
    <location>
        <begin position="300"/>
        <end position="325"/>
    </location>
</feature>
<feature type="chain" id="PRO_5035236144" evidence="2">
    <location>
        <begin position="28"/>
        <end position="1921"/>
    </location>
</feature>
<keyword evidence="4" id="KW-1185">Reference proteome</keyword>
<feature type="region of interest" description="Disordered" evidence="1">
    <location>
        <begin position="875"/>
        <end position="948"/>
    </location>
</feature>
<feature type="compositionally biased region" description="Basic residues" evidence="1">
    <location>
        <begin position="276"/>
        <end position="297"/>
    </location>
</feature>
<name>A0A8J2PS52_9HEXA</name>
<feature type="compositionally biased region" description="Polar residues" evidence="1">
    <location>
        <begin position="751"/>
        <end position="761"/>
    </location>
</feature>
<evidence type="ECO:0000313" key="3">
    <source>
        <dbReference type="EMBL" id="CAG7825536.1"/>
    </source>
</evidence>
<organism evidence="3 4">
    <name type="scientific">Allacma fusca</name>
    <dbReference type="NCBI Taxonomy" id="39272"/>
    <lineage>
        <taxon>Eukaryota</taxon>
        <taxon>Metazoa</taxon>
        <taxon>Ecdysozoa</taxon>
        <taxon>Arthropoda</taxon>
        <taxon>Hexapoda</taxon>
        <taxon>Collembola</taxon>
        <taxon>Symphypleona</taxon>
        <taxon>Sminthuridae</taxon>
        <taxon>Allacma</taxon>
    </lineage>
</organism>
<feature type="compositionally biased region" description="Polar residues" evidence="1">
    <location>
        <begin position="1453"/>
        <end position="1464"/>
    </location>
</feature>
<evidence type="ECO:0000313" key="4">
    <source>
        <dbReference type="Proteomes" id="UP000708208"/>
    </source>
</evidence>
<reference evidence="3" key="1">
    <citation type="submission" date="2021-06" db="EMBL/GenBank/DDBJ databases">
        <authorList>
            <person name="Hodson N. C."/>
            <person name="Mongue J. A."/>
            <person name="Jaron S. K."/>
        </authorList>
    </citation>
    <scope>NUCLEOTIDE SEQUENCE</scope>
</reference>
<protein>
    <submittedName>
        <fullName evidence="3">Uncharacterized protein</fullName>
    </submittedName>
</protein>
<feature type="region of interest" description="Disordered" evidence="1">
    <location>
        <begin position="716"/>
        <end position="797"/>
    </location>
</feature>
<feature type="region of interest" description="Disordered" evidence="1">
    <location>
        <begin position="45"/>
        <end position="70"/>
    </location>
</feature>
<feature type="compositionally biased region" description="Polar residues" evidence="1">
    <location>
        <begin position="1558"/>
        <end position="1568"/>
    </location>
</feature>
<dbReference type="OrthoDB" id="10691462at2759"/>
<gene>
    <name evidence="3" type="ORF">AFUS01_LOCUS35640</name>
</gene>
<feature type="region of interest" description="Disordered" evidence="1">
    <location>
        <begin position="175"/>
        <end position="225"/>
    </location>
</feature>
<feature type="compositionally biased region" description="Basic and acidic residues" evidence="1">
    <location>
        <begin position="180"/>
        <end position="218"/>
    </location>
</feature>
<feature type="compositionally biased region" description="Basic residues" evidence="1">
    <location>
        <begin position="739"/>
        <end position="748"/>
    </location>
</feature>
<accession>A0A8J2PS52</accession>
<feature type="compositionally biased region" description="Low complexity" evidence="1">
    <location>
        <begin position="1158"/>
        <end position="1176"/>
    </location>
</feature>
<feature type="compositionally biased region" description="Low complexity" evidence="1">
    <location>
        <begin position="1524"/>
        <end position="1535"/>
    </location>
</feature>
<feature type="compositionally biased region" description="Polar residues" evidence="1">
    <location>
        <begin position="877"/>
        <end position="890"/>
    </location>
</feature>
<evidence type="ECO:0000256" key="1">
    <source>
        <dbReference type="SAM" id="MobiDB-lite"/>
    </source>
</evidence>
<feature type="region of interest" description="Disordered" evidence="1">
    <location>
        <begin position="1435"/>
        <end position="1494"/>
    </location>
</feature>